<dbReference type="InterPro" id="IPR045058">
    <property type="entry name" value="GIMA/IAN/Toc"/>
</dbReference>
<dbReference type="Proteomes" id="UP000596742">
    <property type="component" value="Unassembled WGS sequence"/>
</dbReference>
<feature type="domain" description="AIG1-type G" evidence="9">
    <location>
        <begin position="392"/>
        <end position="596"/>
    </location>
</feature>
<feature type="region of interest" description="Disordered" evidence="7">
    <location>
        <begin position="196"/>
        <end position="226"/>
    </location>
</feature>
<dbReference type="FunFam" id="3.40.50.300:FF:000366">
    <property type="entry name" value="GTPase, IMAP family member 2"/>
    <property type="match status" value="1"/>
</dbReference>
<evidence type="ECO:0000256" key="5">
    <source>
        <dbReference type="PROSITE-ProRule" id="PRU00192"/>
    </source>
</evidence>
<dbReference type="Pfam" id="PF07653">
    <property type="entry name" value="SH3_2"/>
    <property type="match status" value="1"/>
</dbReference>
<organism evidence="10 11">
    <name type="scientific">Mytilus galloprovincialis</name>
    <name type="common">Mediterranean mussel</name>
    <dbReference type="NCBI Taxonomy" id="29158"/>
    <lineage>
        <taxon>Eukaryota</taxon>
        <taxon>Metazoa</taxon>
        <taxon>Spiralia</taxon>
        <taxon>Lophotrochozoa</taxon>
        <taxon>Mollusca</taxon>
        <taxon>Bivalvia</taxon>
        <taxon>Autobranchia</taxon>
        <taxon>Pteriomorphia</taxon>
        <taxon>Mytilida</taxon>
        <taxon>Mytiloidea</taxon>
        <taxon>Mytilidae</taxon>
        <taxon>Mytilinae</taxon>
        <taxon>Mytilus</taxon>
    </lineage>
</organism>
<feature type="domain" description="SH3" evidence="8">
    <location>
        <begin position="236"/>
        <end position="295"/>
    </location>
</feature>
<dbReference type="Gene3D" id="2.30.30.40">
    <property type="entry name" value="SH3 Domains"/>
    <property type="match status" value="2"/>
</dbReference>
<dbReference type="SMART" id="SM00326">
    <property type="entry name" value="SH3"/>
    <property type="match status" value="4"/>
</dbReference>
<evidence type="ECO:0000259" key="9">
    <source>
        <dbReference type="PROSITE" id="PS51720"/>
    </source>
</evidence>
<dbReference type="PANTHER" id="PTHR10903:SF186">
    <property type="entry name" value="GTPASE IMAP FAMILY MEMBER 4-LIKE-RELATED"/>
    <property type="match status" value="1"/>
</dbReference>
<evidence type="ECO:0000256" key="7">
    <source>
        <dbReference type="SAM" id="MobiDB-lite"/>
    </source>
</evidence>
<dbReference type="Pfam" id="PF04548">
    <property type="entry name" value="AIG1"/>
    <property type="match status" value="1"/>
</dbReference>
<evidence type="ECO:0000313" key="10">
    <source>
        <dbReference type="EMBL" id="VDI69810.1"/>
    </source>
</evidence>
<feature type="non-terminal residue" evidence="10">
    <location>
        <position position="790"/>
    </location>
</feature>
<evidence type="ECO:0000256" key="3">
    <source>
        <dbReference type="ARBA" id="ARBA00022741"/>
    </source>
</evidence>
<keyword evidence="3" id="KW-0547">Nucleotide-binding</keyword>
<dbReference type="SUPFAM" id="SSF52540">
    <property type="entry name" value="P-loop containing nucleoside triphosphate hydrolases"/>
    <property type="match status" value="1"/>
</dbReference>
<keyword evidence="6" id="KW-0175">Coiled coil</keyword>
<dbReference type="CDD" id="cd00174">
    <property type="entry name" value="SH3"/>
    <property type="match status" value="2"/>
</dbReference>
<evidence type="ECO:0000256" key="1">
    <source>
        <dbReference type="ARBA" id="ARBA00008535"/>
    </source>
</evidence>
<dbReference type="InterPro" id="IPR036028">
    <property type="entry name" value="SH3-like_dom_sf"/>
</dbReference>
<comment type="similarity">
    <text evidence="1">Belongs to the TRAFAC class TrmE-Era-EngA-EngB-Septin-like GTPase superfamily. AIG1/Toc34/Toc159-like paraseptin GTPase family. IAN subfamily.</text>
</comment>
<feature type="compositionally biased region" description="Basic and acidic residues" evidence="7">
    <location>
        <begin position="380"/>
        <end position="390"/>
    </location>
</feature>
<evidence type="ECO:0000313" key="11">
    <source>
        <dbReference type="Proteomes" id="UP000596742"/>
    </source>
</evidence>
<evidence type="ECO:0008006" key="12">
    <source>
        <dbReference type="Google" id="ProtNLM"/>
    </source>
</evidence>
<keyword evidence="4" id="KW-0342">GTP-binding</keyword>
<evidence type="ECO:0000256" key="4">
    <source>
        <dbReference type="ARBA" id="ARBA00023134"/>
    </source>
</evidence>
<reference evidence="10" key="1">
    <citation type="submission" date="2018-11" db="EMBL/GenBank/DDBJ databases">
        <authorList>
            <person name="Alioto T."/>
            <person name="Alioto T."/>
        </authorList>
    </citation>
    <scope>NUCLEOTIDE SEQUENCE</scope>
</reference>
<dbReference type="InterPro" id="IPR006703">
    <property type="entry name" value="G_AIG1"/>
</dbReference>
<dbReference type="OrthoDB" id="6250593at2759"/>
<dbReference type="AlphaFoldDB" id="A0A8B6GWH3"/>
<dbReference type="InterPro" id="IPR001452">
    <property type="entry name" value="SH3_domain"/>
</dbReference>
<dbReference type="Pfam" id="PF00018">
    <property type="entry name" value="SH3_1"/>
    <property type="match status" value="1"/>
</dbReference>
<proteinExistence type="inferred from homology"/>
<keyword evidence="2 5" id="KW-0728">SH3 domain</keyword>
<feature type="compositionally biased region" description="Basic and acidic residues" evidence="7">
    <location>
        <begin position="354"/>
        <end position="369"/>
    </location>
</feature>
<keyword evidence="11" id="KW-1185">Reference proteome</keyword>
<dbReference type="InterPro" id="IPR027417">
    <property type="entry name" value="P-loop_NTPase"/>
</dbReference>
<accession>A0A8B6GWH3</accession>
<dbReference type="GO" id="GO:0005525">
    <property type="term" value="F:GTP binding"/>
    <property type="evidence" value="ECO:0007669"/>
    <property type="project" value="UniProtKB-KW"/>
</dbReference>
<feature type="domain" description="SH3" evidence="8">
    <location>
        <begin position="67"/>
        <end position="126"/>
    </location>
</feature>
<feature type="region of interest" description="Disordered" evidence="7">
    <location>
        <begin position="17"/>
        <end position="54"/>
    </location>
</feature>
<name>A0A8B6GWH3_MYTGA</name>
<feature type="coiled-coil region" evidence="6">
    <location>
        <begin position="645"/>
        <end position="762"/>
    </location>
</feature>
<dbReference type="Gene3D" id="3.40.50.300">
    <property type="entry name" value="P-loop containing nucleotide triphosphate hydrolases"/>
    <property type="match status" value="1"/>
</dbReference>
<dbReference type="PROSITE" id="PS51720">
    <property type="entry name" value="G_AIG1"/>
    <property type="match status" value="1"/>
</dbReference>
<dbReference type="EMBL" id="UYJE01009079">
    <property type="protein sequence ID" value="VDI69810.1"/>
    <property type="molecule type" value="Genomic_DNA"/>
</dbReference>
<gene>
    <name evidence="10" type="ORF">MGAL_10B041383</name>
</gene>
<dbReference type="CDD" id="cd01852">
    <property type="entry name" value="AIG1"/>
    <property type="match status" value="1"/>
</dbReference>
<evidence type="ECO:0000256" key="2">
    <source>
        <dbReference type="ARBA" id="ARBA00022443"/>
    </source>
</evidence>
<feature type="region of interest" description="Disordered" evidence="7">
    <location>
        <begin position="354"/>
        <end position="390"/>
    </location>
</feature>
<comment type="caution">
    <text evidence="10">The sequence shown here is derived from an EMBL/GenBank/DDBJ whole genome shotgun (WGS) entry which is preliminary data.</text>
</comment>
<sequence>SKWSKFEQKKVLPGLKKNKAGHFGVDRPKTVDGSLFGRNSDEENKSDNFGRGQALDDDSSNYYNVELKDSYVEAIHDFEERRPGEITIRTGDIITLLNKQEDGNMRGRLGKCEGLFPSLHVKSYEKTEKDKRLRIVERMVVDTTVSDTLDLKVGCEVGLINKAGYWYWVENREKEGWIPVYSADFVSNIHRQERSDIGPVLPPRPKRCNSSNMSTKTNQDKLPLRPVSMPTCLTEHTQEYVEAQCDNKIDGVDILKFVKGDIITVTDRKSDGFMYGRIGTEEGKFPVDYIKPFENNPERQLKVVSSIECNYDGILKVQPGNIVTLKNKYSENYWVEFKGNEGWVPVTCVDFVTKDEDSPPQKPPRKESNTDVGLPLPPKPPKEGRGNDIDNKNEIRIIMLGKTGSGKSATGNSIVGEGIFKSHICEKSVTKKCEKYDGICNGKRLVVIDTPGLFDTTLSHDAISGEIIRCAHLSLPGPHVFLIVLQITRFTNEETVALEQLFDIFGTSMGKYSLIVFTRSEELEREGKSIKSFIEEAGSPLTDFIRKCKDRYIAINNTATGSSKAEMVTKLVMAISEIVKDNNGDHFTNQIIDEANREALVLQELQKSFVKQDNDEEEDFDEEEHDTISLDSHDSGVSMPNQPIYDEAYGEYDMKETELKKLIDKTDREIRNNEAIKSNLQELNEKDVKNIDFQLTKKRKEVIDIKADLNSMLNQCRTLEQQKGEIKNKTKIAFKERDLQLKQLHKRKIKLAKQKCNHAQQKMKLRQNLSKESDSLQTKLNTPQNGCLIM</sequence>
<evidence type="ECO:0000259" key="8">
    <source>
        <dbReference type="PROSITE" id="PS50002"/>
    </source>
</evidence>
<feature type="compositionally biased region" description="Polar residues" evidence="7">
    <location>
        <begin position="208"/>
        <end position="217"/>
    </location>
</feature>
<dbReference type="PROSITE" id="PS50002">
    <property type="entry name" value="SH3"/>
    <property type="match status" value="2"/>
</dbReference>
<dbReference type="PANTHER" id="PTHR10903">
    <property type="entry name" value="GTPASE, IMAP FAMILY MEMBER-RELATED"/>
    <property type="match status" value="1"/>
</dbReference>
<feature type="compositionally biased region" description="Basic and acidic residues" evidence="7">
    <location>
        <begin position="39"/>
        <end position="48"/>
    </location>
</feature>
<protein>
    <recommendedName>
        <fullName evidence="12">AIG1-type G domain-containing protein</fullName>
    </recommendedName>
</protein>
<dbReference type="SUPFAM" id="SSF50044">
    <property type="entry name" value="SH3-domain"/>
    <property type="match status" value="4"/>
</dbReference>
<evidence type="ECO:0000256" key="6">
    <source>
        <dbReference type="SAM" id="Coils"/>
    </source>
</evidence>